<dbReference type="AlphaFoldDB" id="A0A316TTE1"/>
<dbReference type="GO" id="GO:0004222">
    <property type="term" value="F:metalloendopeptidase activity"/>
    <property type="evidence" value="ECO:0007669"/>
    <property type="project" value="TreeGrafter"/>
</dbReference>
<organism evidence="3 4">
    <name type="scientific">Rhodohalobacter mucosus</name>
    <dbReference type="NCBI Taxonomy" id="2079485"/>
    <lineage>
        <taxon>Bacteria</taxon>
        <taxon>Pseudomonadati</taxon>
        <taxon>Balneolota</taxon>
        <taxon>Balneolia</taxon>
        <taxon>Balneolales</taxon>
        <taxon>Balneolaceae</taxon>
        <taxon>Rhodohalobacter</taxon>
    </lineage>
</organism>
<sequence>MWDFLRKIFSERDGDVTVVVIDEQDPNGSSSFKLRAADLVKLALLVVMISVTITIVMFFATPLGSLYQHQQDADLRQSVLDISDRVIALQDSLEARDSQLANMREVLRGSRDTTFAVNNSELQMQDNEVVSVSAGEDLVQAYEMLSQNEIILSGNVGSTSDFPADAPLQGTLTQGYDASVGHYGLDIAARPGTEFRVLADGTVIDHGWSVNYGYIVYVQHAGGIISVYKHGARLSKQKGDFVLKGDILGVIGDTGVVSSGSHLHLEIWKNGVPQNPSMYLLN</sequence>
<dbReference type="SUPFAM" id="SSF51261">
    <property type="entry name" value="Duplicated hybrid motif"/>
    <property type="match status" value="1"/>
</dbReference>
<dbReference type="PANTHER" id="PTHR21666:SF270">
    <property type="entry name" value="MUREIN HYDROLASE ACTIVATOR ENVC"/>
    <property type="match status" value="1"/>
</dbReference>
<proteinExistence type="predicted"/>
<feature type="domain" description="M23ase beta-sheet core" evidence="2">
    <location>
        <begin position="181"/>
        <end position="276"/>
    </location>
</feature>
<dbReference type="InterPro" id="IPR050570">
    <property type="entry name" value="Cell_wall_metabolism_enzyme"/>
</dbReference>
<reference evidence="3 4" key="1">
    <citation type="submission" date="2018-05" db="EMBL/GenBank/DDBJ databases">
        <title>Rhodohalobacter halophilus gen. nov., sp. nov., a moderately halophilic member of the family Balneolaceae.</title>
        <authorList>
            <person name="Liu Z.-W."/>
        </authorList>
    </citation>
    <scope>NUCLEOTIDE SEQUENCE [LARGE SCALE GENOMIC DNA]</scope>
    <source>
        <strain evidence="3 4">8A47</strain>
    </source>
</reference>
<keyword evidence="1" id="KW-0472">Membrane</keyword>
<keyword evidence="1" id="KW-1133">Transmembrane helix</keyword>
<evidence type="ECO:0000256" key="1">
    <source>
        <dbReference type="SAM" id="Phobius"/>
    </source>
</evidence>
<dbReference type="CDD" id="cd12797">
    <property type="entry name" value="M23_peptidase"/>
    <property type="match status" value="1"/>
</dbReference>
<gene>
    <name evidence="3" type="ORF">DDZ15_10475</name>
</gene>
<evidence type="ECO:0000259" key="2">
    <source>
        <dbReference type="Pfam" id="PF01551"/>
    </source>
</evidence>
<dbReference type="EMBL" id="QGGB01000007">
    <property type="protein sequence ID" value="PWN06245.1"/>
    <property type="molecule type" value="Genomic_DNA"/>
</dbReference>
<keyword evidence="4" id="KW-1185">Reference proteome</keyword>
<comment type="caution">
    <text evidence="3">The sequence shown here is derived from an EMBL/GenBank/DDBJ whole genome shotgun (WGS) entry which is preliminary data.</text>
</comment>
<dbReference type="Proteomes" id="UP000245533">
    <property type="component" value="Unassembled WGS sequence"/>
</dbReference>
<keyword evidence="1" id="KW-0812">Transmembrane</keyword>
<protein>
    <recommendedName>
        <fullName evidence="2">M23ase beta-sheet core domain-containing protein</fullName>
    </recommendedName>
</protein>
<feature type="transmembrane region" description="Helical" evidence="1">
    <location>
        <begin position="39"/>
        <end position="60"/>
    </location>
</feature>
<dbReference type="RefSeq" id="WP_109647038.1">
    <property type="nucleotide sequence ID" value="NZ_QGGB01000007.1"/>
</dbReference>
<dbReference type="Pfam" id="PF01551">
    <property type="entry name" value="Peptidase_M23"/>
    <property type="match status" value="1"/>
</dbReference>
<dbReference type="InterPro" id="IPR016047">
    <property type="entry name" value="M23ase_b-sheet_dom"/>
</dbReference>
<evidence type="ECO:0000313" key="3">
    <source>
        <dbReference type="EMBL" id="PWN06245.1"/>
    </source>
</evidence>
<name>A0A316TTE1_9BACT</name>
<dbReference type="InterPro" id="IPR011055">
    <property type="entry name" value="Dup_hybrid_motif"/>
</dbReference>
<evidence type="ECO:0000313" key="4">
    <source>
        <dbReference type="Proteomes" id="UP000245533"/>
    </source>
</evidence>
<accession>A0A316TTE1</accession>
<dbReference type="OrthoDB" id="9814377at2"/>
<dbReference type="PANTHER" id="PTHR21666">
    <property type="entry name" value="PEPTIDASE-RELATED"/>
    <property type="match status" value="1"/>
</dbReference>
<dbReference type="Gene3D" id="2.70.70.10">
    <property type="entry name" value="Glucose Permease (Domain IIA)"/>
    <property type="match status" value="1"/>
</dbReference>